<protein>
    <recommendedName>
        <fullName evidence="4">Lipoprotein</fullName>
    </recommendedName>
</protein>
<dbReference type="RefSeq" id="WP_137329379.1">
    <property type="nucleotide sequence ID" value="NZ_CP040058.1"/>
</dbReference>
<dbReference type="KEGG" id="arf:AR1Y2_2648"/>
<keyword evidence="3" id="KW-1185">Reference proteome</keyword>
<keyword evidence="1" id="KW-0732">Signal</keyword>
<evidence type="ECO:0000256" key="1">
    <source>
        <dbReference type="SAM" id="SignalP"/>
    </source>
</evidence>
<gene>
    <name evidence="2" type="ORF">AR1Y2_2648</name>
</gene>
<dbReference type="OrthoDB" id="9776786at2"/>
<feature type="signal peptide" evidence="1">
    <location>
        <begin position="1"/>
        <end position="18"/>
    </location>
</feature>
<feature type="chain" id="PRO_5038903623" description="Lipoprotein" evidence="1">
    <location>
        <begin position="19"/>
        <end position="174"/>
    </location>
</feature>
<dbReference type="EMBL" id="CP040058">
    <property type="protein sequence ID" value="QCP36102.1"/>
    <property type="molecule type" value="Genomic_DNA"/>
</dbReference>
<reference evidence="2 3" key="1">
    <citation type="submission" date="2019-05" db="EMBL/GenBank/DDBJ databases">
        <title>Complete genome sequencing of Anaerostipes rhamnosivorans.</title>
        <authorList>
            <person name="Bui T.P.N."/>
            <person name="de Vos W.M."/>
        </authorList>
    </citation>
    <scope>NUCLEOTIDE SEQUENCE [LARGE SCALE GENOMIC DNA]</scope>
    <source>
        <strain evidence="2 3">1y2</strain>
    </source>
</reference>
<name>A0A4P8IE37_9FIRM</name>
<organism evidence="2 3">
    <name type="scientific">Anaerostipes rhamnosivorans</name>
    <dbReference type="NCBI Taxonomy" id="1229621"/>
    <lineage>
        <taxon>Bacteria</taxon>
        <taxon>Bacillati</taxon>
        <taxon>Bacillota</taxon>
        <taxon>Clostridia</taxon>
        <taxon>Lachnospirales</taxon>
        <taxon>Lachnospiraceae</taxon>
        <taxon>Anaerostipes</taxon>
    </lineage>
</organism>
<dbReference type="AlphaFoldDB" id="A0A4P8IE37"/>
<evidence type="ECO:0000313" key="2">
    <source>
        <dbReference type="EMBL" id="QCP36102.1"/>
    </source>
</evidence>
<evidence type="ECO:0000313" key="3">
    <source>
        <dbReference type="Proteomes" id="UP000298653"/>
    </source>
</evidence>
<accession>A0A4P8IE37</accession>
<dbReference type="PROSITE" id="PS51257">
    <property type="entry name" value="PROKAR_LIPOPROTEIN"/>
    <property type="match status" value="1"/>
</dbReference>
<sequence>MKKVLLALTVFILVFSMAGCGTKKSTKREETKQYSVEGTDLVYKLPKSWKSMEEEAEGAFQKEERGKVVVTFQVETVDLPNLDINKKENLDAYLKSVKANNPYYKSNLKAKAKTVNDLKGQYISFDAENDNGEMKYQGFLFNIDGKLIALSMFYQDSEYKKQFEDILTSIKVED</sequence>
<evidence type="ECO:0008006" key="4">
    <source>
        <dbReference type="Google" id="ProtNLM"/>
    </source>
</evidence>
<proteinExistence type="predicted"/>
<dbReference type="Proteomes" id="UP000298653">
    <property type="component" value="Chromosome"/>
</dbReference>